<comment type="caution">
    <text evidence="2">The sequence shown here is derived from an EMBL/GenBank/DDBJ whole genome shotgun (WGS) entry which is preliminary data.</text>
</comment>
<keyword evidence="3" id="KW-1185">Reference proteome</keyword>
<accession>A0ABN9GPE4</accession>
<name>A0ABN9GPE4_9NEOB</name>
<reference evidence="2" key="1">
    <citation type="submission" date="2023-05" db="EMBL/GenBank/DDBJ databases">
        <authorList>
            <person name="Stuckert A."/>
        </authorList>
    </citation>
    <scope>NUCLEOTIDE SEQUENCE</scope>
</reference>
<dbReference type="Proteomes" id="UP001162483">
    <property type="component" value="Unassembled WGS sequence"/>
</dbReference>
<sequence length="51" mass="5638">MHSRAQTGGGGSSTGSMPMLQCSYSSRDDLRHVRILVRTHLRDPTRELPSV</sequence>
<evidence type="ECO:0000313" key="3">
    <source>
        <dbReference type="Proteomes" id="UP001162483"/>
    </source>
</evidence>
<proteinExistence type="predicted"/>
<evidence type="ECO:0000256" key="1">
    <source>
        <dbReference type="SAM" id="MobiDB-lite"/>
    </source>
</evidence>
<feature type="non-terminal residue" evidence="2">
    <location>
        <position position="51"/>
    </location>
</feature>
<feature type="region of interest" description="Disordered" evidence="1">
    <location>
        <begin position="1"/>
        <end position="23"/>
    </location>
</feature>
<organism evidence="2 3">
    <name type="scientific">Staurois parvus</name>
    <dbReference type="NCBI Taxonomy" id="386267"/>
    <lineage>
        <taxon>Eukaryota</taxon>
        <taxon>Metazoa</taxon>
        <taxon>Chordata</taxon>
        <taxon>Craniata</taxon>
        <taxon>Vertebrata</taxon>
        <taxon>Euteleostomi</taxon>
        <taxon>Amphibia</taxon>
        <taxon>Batrachia</taxon>
        <taxon>Anura</taxon>
        <taxon>Neobatrachia</taxon>
        <taxon>Ranoidea</taxon>
        <taxon>Ranidae</taxon>
        <taxon>Staurois</taxon>
    </lineage>
</organism>
<protein>
    <submittedName>
        <fullName evidence="2">Uncharacterized protein</fullName>
    </submittedName>
</protein>
<dbReference type="EMBL" id="CATNWA010019107">
    <property type="protein sequence ID" value="CAI9611323.1"/>
    <property type="molecule type" value="Genomic_DNA"/>
</dbReference>
<gene>
    <name evidence="2" type="ORF">SPARVUS_LOCUS14528433</name>
</gene>
<evidence type="ECO:0000313" key="2">
    <source>
        <dbReference type="EMBL" id="CAI9611323.1"/>
    </source>
</evidence>